<name>A0A8X7C6H0_9ARAC</name>
<comment type="similarity">
    <text evidence="2">Belongs to the MSOX/MTOX family.</text>
</comment>
<evidence type="ECO:0000256" key="4">
    <source>
        <dbReference type="ARBA" id="ARBA00022827"/>
    </source>
</evidence>
<dbReference type="InterPro" id="IPR036188">
    <property type="entry name" value="FAD/NAD-bd_sf"/>
</dbReference>
<reference evidence="7" key="1">
    <citation type="submission" date="2020-08" db="EMBL/GenBank/DDBJ databases">
        <title>Multicomponent nature underlies the extraordinary mechanical properties of spider dragline silk.</title>
        <authorList>
            <person name="Kono N."/>
            <person name="Nakamura H."/>
            <person name="Mori M."/>
            <person name="Yoshida Y."/>
            <person name="Ohtoshi R."/>
            <person name="Malay A.D."/>
            <person name="Moran D.A.P."/>
            <person name="Tomita M."/>
            <person name="Numata K."/>
            <person name="Arakawa K."/>
        </authorList>
    </citation>
    <scope>NUCLEOTIDE SEQUENCE</scope>
</reference>
<comment type="caution">
    <text evidence="7">The sequence shown here is derived from an EMBL/GenBank/DDBJ whole genome shotgun (WGS) entry which is preliminary data.</text>
</comment>
<dbReference type="InterPro" id="IPR006076">
    <property type="entry name" value="FAD-dep_OxRdtase"/>
</dbReference>
<sequence>ENEKETRDIHSAHYDEGRIVHIAYANHAMQVLVKNTIKRFRELERLSGIEFYNPVGTIVTVEKDTNSFYELLQGLEMHGVSFVDLSKGNRLKNRFPFLNLDPQDHALFDDDRAGYINCRKIVEAEKKIAQMQGCYIIDDIVEEVKDNINGIHKIMTKNRGIIQARRVLFCTGAFTLFKRFHPIKRLKMMVNKETVVFLRIPIHETKRLSSMPTLLMYRDGLAGLPSKGAYILPPIKYPDGHWYLKIGYLGQLDDTELSTLEESRQWYNSNGCPLVTRHYSRFLIDILPGLLVDEVSSKTCISCDSPTDLPYIDRITPTVAVAVVGNGRGATMCDEVGRLAAELCLTGKWDSELPKKPFEAIFKL</sequence>
<evidence type="ECO:0000256" key="3">
    <source>
        <dbReference type="ARBA" id="ARBA00022630"/>
    </source>
</evidence>
<dbReference type="GO" id="GO:0008115">
    <property type="term" value="F:sarcosine oxidase activity"/>
    <property type="evidence" value="ECO:0007669"/>
    <property type="project" value="TreeGrafter"/>
</dbReference>
<protein>
    <submittedName>
        <fullName evidence="7">Monomeric sarcosine oxidase</fullName>
    </submittedName>
</protein>
<dbReference type="Gene3D" id="3.50.50.60">
    <property type="entry name" value="FAD/NAD(P)-binding domain"/>
    <property type="match status" value="1"/>
</dbReference>
<evidence type="ECO:0000256" key="5">
    <source>
        <dbReference type="ARBA" id="ARBA00023002"/>
    </source>
</evidence>
<dbReference type="PANTHER" id="PTHR10961">
    <property type="entry name" value="PEROXISOMAL SARCOSINE OXIDASE"/>
    <property type="match status" value="1"/>
</dbReference>
<evidence type="ECO:0000259" key="6">
    <source>
        <dbReference type="Pfam" id="PF01266"/>
    </source>
</evidence>
<proteinExistence type="inferred from homology"/>
<keyword evidence="3" id="KW-0285">Flavoprotein</keyword>
<dbReference type="Pfam" id="PF01266">
    <property type="entry name" value="DAO"/>
    <property type="match status" value="1"/>
</dbReference>
<evidence type="ECO:0000256" key="1">
    <source>
        <dbReference type="ARBA" id="ARBA00001974"/>
    </source>
</evidence>
<comment type="cofactor">
    <cofactor evidence="1">
        <name>FAD</name>
        <dbReference type="ChEBI" id="CHEBI:57692"/>
    </cofactor>
</comment>
<dbReference type="AlphaFoldDB" id="A0A8X7C6H0"/>
<feature type="non-terminal residue" evidence="7">
    <location>
        <position position="364"/>
    </location>
</feature>
<feature type="domain" description="FAD dependent oxidoreductase" evidence="6">
    <location>
        <begin position="16"/>
        <end position="343"/>
    </location>
</feature>
<gene>
    <name evidence="7" type="primary">X975_05812</name>
    <name evidence="7" type="ORF">TNIN_33711</name>
</gene>
<organism evidence="7 8">
    <name type="scientific">Trichonephila inaurata madagascariensis</name>
    <dbReference type="NCBI Taxonomy" id="2747483"/>
    <lineage>
        <taxon>Eukaryota</taxon>
        <taxon>Metazoa</taxon>
        <taxon>Ecdysozoa</taxon>
        <taxon>Arthropoda</taxon>
        <taxon>Chelicerata</taxon>
        <taxon>Arachnida</taxon>
        <taxon>Araneae</taxon>
        <taxon>Araneomorphae</taxon>
        <taxon>Entelegynae</taxon>
        <taxon>Araneoidea</taxon>
        <taxon>Nephilidae</taxon>
        <taxon>Trichonephila</taxon>
        <taxon>Trichonephila inaurata</taxon>
    </lineage>
</organism>
<evidence type="ECO:0000313" key="8">
    <source>
        <dbReference type="Proteomes" id="UP000886998"/>
    </source>
</evidence>
<dbReference type="PANTHER" id="PTHR10961:SF10">
    <property type="entry name" value="FAD DEPENDENT OXIDOREDUCTASE DOMAIN-CONTAINING PROTEIN"/>
    <property type="match status" value="1"/>
</dbReference>
<dbReference type="GO" id="GO:0050660">
    <property type="term" value="F:flavin adenine dinucleotide binding"/>
    <property type="evidence" value="ECO:0007669"/>
    <property type="project" value="InterPro"/>
</dbReference>
<keyword evidence="4" id="KW-0274">FAD</keyword>
<evidence type="ECO:0000313" key="7">
    <source>
        <dbReference type="EMBL" id="GFY59236.1"/>
    </source>
</evidence>
<dbReference type="OrthoDB" id="6436328at2759"/>
<dbReference type="Proteomes" id="UP000886998">
    <property type="component" value="Unassembled WGS sequence"/>
</dbReference>
<evidence type="ECO:0000256" key="2">
    <source>
        <dbReference type="ARBA" id="ARBA00010989"/>
    </source>
</evidence>
<dbReference type="InterPro" id="IPR045170">
    <property type="entry name" value="MTOX"/>
</dbReference>
<keyword evidence="5" id="KW-0560">Oxidoreductase</keyword>
<keyword evidence="8" id="KW-1185">Reference proteome</keyword>
<accession>A0A8X7C6H0</accession>
<dbReference type="EMBL" id="BMAV01012528">
    <property type="protein sequence ID" value="GFY59236.1"/>
    <property type="molecule type" value="Genomic_DNA"/>
</dbReference>
<dbReference type="Gene3D" id="3.30.9.10">
    <property type="entry name" value="D-Amino Acid Oxidase, subunit A, domain 2"/>
    <property type="match status" value="1"/>
</dbReference>
<dbReference type="SUPFAM" id="SSF51905">
    <property type="entry name" value="FAD/NAD(P)-binding domain"/>
    <property type="match status" value="1"/>
</dbReference>